<dbReference type="Proteomes" id="UP000824160">
    <property type="component" value="Unassembled WGS sequence"/>
</dbReference>
<evidence type="ECO:0000313" key="3">
    <source>
        <dbReference type="Proteomes" id="UP000824160"/>
    </source>
</evidence>
<gene>
    <name evidence="2" type="ORF">IAC43_06530</name>
</gene>
<dbReference type="GO" id="GO:0016491">
    <property type="term" value="F:oxidoreductase activity"/>
    <property type="evidence" value="ECO:0007669"/>
    <property type="project" value="InterPro"/>
</dbReference>
<dbReference type="PANTHER" id="PTHR42956">
    <property type="entry name" value="NITROGENASE IRON-MOLYBDENUM COFACTOR BIOSYNTHESIS PROTEIN NIFE"/>
    <property type="match status" value="1"/>
</dbReference>
<dbReference type="Pfam" id="PF00148">
    <property type="entry name" value="Oxidored_nitro"/>
    <property type="match status" value="1"/>
</dbReference>
<dbReference type="InterPro" id="IPR049939">
    <property type="entry name" value="NifE-like"/>
</dbReference>
<reference evidence="2" key="2">
    <citation type="journal article" date="2021" name="PeerJ">
        <title>Extensive microbial diversity within the chicken gut microbiome revealed by metagenomics and culture.</title>
        <authorList>
            <person name="Gilroy R."/>
            <person name="Ravi A."/>
            <person name="Getino M."/>
            <person name="Pursley I."/>
            <person name="Horton D.L."/>
            <person name="Alikhan N.F."/>
            <person name="Baker D."/>
            <person name="Gharbi K."/>
            <person name="Hall N."/>
            <person name="Watson M."/>
            <person name="Adriaenssens E.M."/>
            <person name="Foster-Nyarko E."/>
            <person name="Jarju S."/>
            <person name="Secka A."/>
            <person name="Antonio M."/>
            <person name="Oren A."/>
            <person name="Chaudhuri R.R."/>
            <person name="La Ragione R."/>
            <person name="Hildebrand F."/>
            <person name="Pallen M.J."/>
        </authorList>
    </citation>
    <scope>NUCLEOTIDE SEQUENCE</scope>
    <source>
        <strain evidence="2">ChiBcec7-5410</strain>
    </source>
</reference>
<dbReference type="AlphaFoldDB" id="A0A9D1KS13"/>
<evidence type="ECO:0000313" key="2">
    <source>
        <dbReference type="EMBL" id="HIT94824.1"/>
    </source>
</evidence>
<protein>
    <submittedName>
        <fullName evidence="2">Oxidoreductase</fullName>
    </submittedName>
</protein>
<comment type="caution">
    <text evidence="2">The sequence shown here is derived from an EMBL/GenBank/DDBJ whole genome shotgun (WGS) entry which is preliminary data.</text>
</comment>
<feature type="domain" description="Nitrogenase/oxidoreductase component 1" evidence="1">
    <location>
        <begin position="28"/>
        <end position="254"/>
    </location>
</feature>
<accession>A0A9D1KS13</accession>
<sequence length="376" mass="40869">MKQTASFISTYSADVFGVASALYELGGMTIMHDASGCNSTYNTHDEPRWYDIDSMVYISGLSEMEAVMGDDEKLIGDIVQAAKELFPKFIALAGTPIPMMIGTDYKAVAAVIEKKTGIPTFGFATNGMHDYLSGISMAFEAFAERMTEPQEFVPGSVNILGLTPLDFAVCGYDRKLVSRLQADGFTVISTWAMGCSLEDIRKSAAAEVNLVVSWSGLAAAKKLYALYGTPYVIGAPVGEKFTAEIFSALHQSAEDKTCRDLCEPSCPDGKTVLIGESVTSLSLAAALKREGAQDIRVICPVCCEDHPGMIRALDEDELTKALAGAETVVADPLYLPVCRNKRFVRLPHEAFSGRLYRREDINLLIDFDRLKSEILG</sequence>
<organism evidence="2 3">
    <name type="scientific">Candidatus Faecivivens stercoripullorum</name>
    <dbReference type="NCBI Taxonomy" id="2840805"/>
    <lineage>
        <taxon>Bacteria</taxon>
        <taxon>Bacillati</taxon>
        <taxon>Bacillota</taxon>
        <taxon>Clostridia</taxon>
        <taxon>Eubacteriales</taxon>
        <taxon>Oscillospiraceae</taxon>
        <taxon>Oscillospiraceae incertae sedis</taxon>
        <taxon>Candidatus Faecivivens</taxon>
    </lineage>
</organism>
<dbReference type="SUPFAM" id="SSF53807">
    <property type="entry name" value="Helical backbone' metal receptor"/>
    <property type="match status" value="1"/>
</dbReference>
<dbReference type="InterPro" id="IPR000510">
    <property type="entry name" value="Nase/OxRdtase_comp1"/>
</dbReference>
<dbReference type="EMBL" id="DVLW01000178">
    <property type="protein sequence ID" value="HIT94824.1"/>
    <property type="molecule type" value="Genomic_DNA"/>
</dbReference>
<proteinExistence type="predicted"/>
<dbReference type="PANTHER" id="PTHR42956:SF1">
    <property type="entry name" value="NITROGENASE IRON-MOLYBDENUM COFACTOR BIOSYNTHESIS PROTEIN NIFE"/>
    <property type="match status" value="1"/>
</dbReference>
<dbReference type="Gene3D" id="3.40.50.1980">
    <property type="entry name" value="Nitrogenase molybdenum iron protein domain"/>
    <property type="match status" value="2"/>
</dbReference>
<reference evidence="2" key="1">
    <citation type="submission" date="2020-10" db="EMBL/GenBank/DDBJ databases">
        <authorList>
            <person name="Gilroy R."/>
        </authorList>
    </citation>
    <scope>NUCLEOTIDE SEQUENCE</scope>
    <source>
        <strain evidence="2">ChiBcec7-5410</strain>
    </source>
</reference>
<evidence type="ECO:0000259" key="1">
    <source>
        <dbReference type="Pfam" id="PF00148"/>
    </source>
</evidence>
<name>A0A9D1KS13_9FIRM</name>